<dbReference type="InterPro" id="IPR013034">
    <property type="entry name" value="DNA_topo_DNA_db_N_dom1"/>
</dbReference>
<gene>
    <name evidence="11" type="ORF">K460DRAFT_348846</name>
</gene>
<feature type="compositionally biased region" description="Basic and acidic residues" evidence="9">
    <location>
        <begin position="151"/>
        <end position="173"/>
    </location>
</feature>
<dbReference type="Pfam" id="PF14370">
    <property type="entry name" value="Topo_C_assoc"/>
    <property type="match status" value="1"/>
</dbReference>
<protein>
    <recommendedName>
        <fullName evidence="7">DNA topoisomerase I</fullName>
        <ecNumber evidence="7">5.6.2.1</ecNumber>
    </recommendedName>
    <alternativeName>
        <fullName evidence="7">DNA topoisomerase 1</fullName>
    </alternativeName>
</protein>
<comment type="similarity">
    <text evidence="2 6 7">Belongs to the type IB topoisomerase family.</text>
</comment>
<dbReference type="PANTHER" id="PTHR10290">
    <property type="entry name" value="DNA TOPOISOMERASE I"/>
    <property type="match status" value="1"/>
</dbReference>
<dbReference type="Gene3D" id="3.90.15.10">
    <property type="entry name" value="Topoisomerase I, Chain A, domain 3"/>
    <property type="match status" value="1"/>
</dbReference>
<dbReference type="PROSITE" id="PS52038">
    <property type="entry name" value="TOPO_IB_2"/>
    <property type="match status" value="1"/>
</dbReference>
<dbReference type="EMBL" id="ML976620">
    <property type="protein sequence ID" value="KAF1840421.1"/>
    <property type="molecule type" value="Genomic_DNA"/>
</dbReference>
<dbReference type="FunFam" id="3.90.15.10:FF:000002">
    <property type="entry name" value="DNA topoisomerase I"/>
    <property type="match status" value="1"/>
</dbReference>
<feature type="compositionally biased region" description="Acidic residues" evidence="9">
    <location>
        <begin position="243"/>
        <end position="254"/>
    </location>
</feature>
<dbReference type="Gene3D" id="1.10.10.41">
    <property type="entry name" value="Yeast DNA topoisomerase - domain 1"/>
    <property type="match status" value="1"/>
</dbReference>
<dbReference type="InterPro" id="IPR014727">
    <property type="entry name" value="TopoI_cat_a/b-sub_euk"/>
</dbReference>
<dbReference type="InterPro" id="IPR051062">
    <property type="entry name" value="Topoisomerase_IB"/>
</dbReference>
<dbReference type="GO" id="GO:0006338">
    <property type="term" value="P:chromatin remodeling"/>
    <property type="evidence" value="ECO:0007669"/>
    <property type="project" value="UniProtKB-ARBA"/>
</dbReference>
<dbReference type="InterPro" id="IPR025834">
    <property type="entry name" value="TopoI_C_dom"/>
</dbReference>
<evidence type="ECO:0000256" key="4">
    <source>
        <dbReference type="ARBA" id="ARBA00023125"/>
    </source>
</evidence>
<dbReference type="SMART" id="SM00435">
    <property type="entry name" value="TOPEUc"/>
    <property type="match status" value="1"/>
</dbReference>
<dbReference type="InterPro" id="IPR011010">
    <property type="entry name" value="DNA_brk_join_enz"/>
</dbReference>
<evidence type="ECO:0000256" key="5">
    <source>
        <dbReference type="ARBA" id="ARBA00023235"/>
    </source>
</evidence>
<dbReference type="EC" id="5.6.2.1" evidence="7"/>
<evidence type="ECO:0000256" key="8">
    <source>
        <dbReference type="SAM" id="Coils"/>
    </source>
</evidence>
<feature type="domain" description="DNA topoisomerase I eukaryotic-type" evidence="10">
    <location>
        <begin position="423"/>
        <end position="873"/>
    </location>
</feature>
<dbReference type="GO" id="GO:0006265">
    <property type="term" value="P:DNA topological change"/>
    <property type="evidence" value="ECO:0007669"/>
    <property type="project" value="UniProtKB-UniRule"/>
</dbReference>
<dbReference type="FunFam" id="1.10.132.10:FF:000003">
    <property type="entry name" value="DNA topoisomerase I"/>
    <property type="match status" value="1"/>
</dbReference>
<dbReference type="Pfam" id="PF02919">
    <property type="entry name" value="Topoisom_I_N"/>
    <property type="match status" value="1"/>
</dbReference>
<dbReference type="CDD" id="cd00660">
    <property type="entry name" value="Topoisomer_IB_N"/>
    <property type="match status" value="1"/>
</dbReference>
<dbReference type="GO" id="GO:0003677">
    <property type="term" value="F:DNA binding"/>
    <property type="evidence" value="ECO:0007669"/>
    <property type="project" value="UniProtKB-UniRule"/>
</dbReference>
<dbReference type="InterPro" id="IPR013030">
    <property type="entry name" value="DNA_topo_DNA_db_N_dom2"/>
</dbReference>
<evidence type="ECO:0000256" key="9">
    <source>
        <dbReference type="SAM" id="MobiDB-lite"/>
    </source>
</evidence>
<evidence type="ECO:0000313" key="11">
    <source>
        <dbReference type="EMBL" id="KAF1840421.1"/>
    </source>
</evidence>
<comment type="caution">
    <text evidence="11">The sequence shown here is derived from an EMBL/GenBank/DDBJ whole genome shotgun (WGS) entry which is preliminary data.</text>
</comment>
<keyword evidence="4 6" id="KW-0238">DNA-binding</keyword>
<evidence type="ECO:0000256" key="7">
    <source>
        <dbReference type="RuleBase" id="RU365101"/>
    </source>
</evidence>
<dbReference type="FunFam" id="1.10.10.41:FF:000001">
    <property type="entry name" value="DNA topoisomerase I"/>
    <property type="match status" value="1"/>
</dbReference>
<keyword evidence="12" id="KW-1185">Reference proteome</keyword>
<evidence type="ECO:0000259" key="10">
    <source>
        <dbReference type="SMART" id="SM00435"/>
    </source>
</evidence>
<feature type="compositionally biased region" description="Basic and acidic residues" evidence="9">
    <location>
        <begin position="12"/>
        <end position="31"/>
    </location>
</feature>
<accession>A0A9P4G7E6</accession>
<evidence type="ECO:0000256" key="1">
    <source>
        <dbReference type="ARBA" id="ARBA00000213"/>
    </source>
</evidence>
<dbReference type="SUPFAM" id="SSF56349">
    <property type="entry name" value="DNA breaking-rejoining enzymes"/>
    <property type="match status" value="1"/>
</dbReference>
<evidence type="ECO:0000313" key="12">
    <source>
        <dbReference type="Proteomes" id="UP000800039"/>
    </source>
</evidence>
<name>A0A9P4G7E6_9PLEO</name>
<dbReference type="PANTHER" id="PTHR10290:SF3">
    <property type="entry name" value="DNA TOPOISOMERASE 1"/>
    <property type="match status" value="1"/>
</dbReference>
<proteinExistence type="inferred from homology"/>
<feature type="active site" description="O-(3'-phospho-DNA)-tyrosine intermediate" evidence="6">
    <location>
        <position position="859"/>
    </location>
</feature>
<dbReference type="GO" id="GO:0005694">
    <property type="term" value="C:chromosome"/>
    <property type="evidence" value="ECO:0007669"/>
    <property type="project" value="InterPro"/>
</dbReference>
<dbReference type="InterPro" id="IPR036202">
    <property type="entry name" value="TopoI_DNA-bd_euk_N_sf"/>
</dbReference>
<keyword evidence="8" id="KW-0175">Coiled coil</keyword>
<feature type="compositionally biased region" description="Polar residues" evidence="9">
    <location>
        <begin position="135"/>
        <end position="145"/>
    </location>
</feature>
<dbReference type="AlphaFoldDB" id="A0A9P4G7E6"/>
<feature type="coiled-coil region" evidence="8">
    <location>
        <begin position="820"/>
        <end position="847"/>
    </location>
</feature>
<evidence type="ECO:0000256" key="3">
    <source>
        <dbReference type="ARBA" id="ARBA00023029"/>
    </source>
</evidence>
<dbReference type="PRINTS" id="PR00416">
    <property type="entry name" value="EUTPISMRASEI"/>
</dbReference>
<evidence type="ECO:0000256" key="6">
    <source>
        <dbReference type="PROSITE-ProRule" id="PRU01382"/>
    </source>
</evidence>
<dbReference type="RefSeq" id="XP_040782984.1">
    <property type="nucleotide sequence ID" value="XM_040931404.1"/>
</dbReference>
<dbReference type="Pfam" id="PF01028">
    <property type="entry name" value="Topoisom_I"/>
    <property type="match status" value="1"/>
</dbReference>
<dbReference type="SUPFAM" id="SSF56741">
    <property type="entry name" value="Eukaryotic DNA topoisomerase I, N-terminal DNA-binding fragment"/>
    <property type="match status" value="1"/>
</dbReference>
<sequence length="901" mass="102446">MSSSDDDTPLVRAKDGAKSNERISKDVDKAMDAQVPSNGHIEPGISIRMGPVDDMDVDAPATNGNANGKRKARNSITNGKSYKDASSSEDDDKPLSKRRRTSQQAKLAKDDSESELSDVPLKARALPKATAEQIGESSDSDTPLNTKLVKKKESIEKAAAKEAKAIRSKEKTVAKRKPKIESDSDDDVPLAKKKIPAKKANGVKKQESDSDAPLAKKPAAKKAKAKPAAATPAKKGKAKKEETEQDQEAEDEEDEYRWWENTAKGDGTKKWDTLEHSGVVFPPEYEPLPKNVKLIYDGVPVTLHKDAEEVATFYGSMLNSTHNVENPTFNKNFFEDFTALLDKTGHGKDKDGNTVKIKKFEKCDFKPIFEWFDSERAKKKALPAAEKKVLKAEKEAAEARYMFCMWDGRKQKVGNFRVEPPGLFRGRGEHPKTGRVKKRVLPEQITINIGEKAKVPEAPAGHRWKEIKHDHEGTWLAMWQENINGAYKYVMLAANSDIKGQSDFKKFEKARELKKHIDGIRQDYRRELKSEKMVDRQRATAIYLIDQFALRAGNEKGEDEADTVGCCSLKFQHVTLRPPETVIFDFLGKDSIRFYDEVKVDPQVFKNLKIFKKAPKTTGDDIFDRLTTSALNKHLTSYMPGLTAKVFRTYNASYTMARLLKEMKATGSIQEKVKAYNDANREVAILCNHKRTVAATHATSIEKMNERINGLRYQVWRTKMMMIDLDPKIKKKKGPEYFERPEDLDMDWMKQHQEAEVEEMRQKITKKFEKDNEKLKADGEKEMKPKELDERLEKADELAAKYKKENKTGKVEAEGKGPTVDKLEGNVDKINQRIENMKIQMEDKEGNKEVALGTSKINYIDPRLTVVFSKKFDVPIERFFSKTLREKFDWAIKSVDEKWDF</sequence>
<dbReference type="InterPro" id="IPR014711">
    <property type="entry name" value="TopoI_cat_a-hlx-sub_euk"/>
</dbReference>
<dbReference type="InterPro" id="IPR013500">
    <property type="entry name" value="TopoI_cat_euk"/>
</dbReference>
<organism evidence="11 12">
    <name type="scientific">Cucurbitaria berberidis CBS 394.84</name>
    <dbReference type="NCBI Taxonomy" id="1168544"/>
    <lineage>
        <taxon>Eukaryota</taxon>
        <taxon>Fungi</taxon>
        <taxon>Dikarya</taxon>
        <taxon>Ascomycota</taxon>
        <taxon>Pezizomycotina</taxon>
        <taxon>Dothideomycetes</taxon>
        <taxon>Pleosporomycetidae</taxon>
        <taxon>Pleosporales</taxon>
        <taxon>Pleosporineae</taxon>
        <taxon>Cucurbitariaceae</taxon>
        <taxon>Cucurbitaria</taxon>
    </lineage>
</organism>
<dbReference type="FunFam" id="2.170.11.10:FF:000001">
    <property type="entry name" value="DNA topoisomerase I"/>
    <property type="match status" value="1"/>
</dbReference>
<feature type="region of interest" description="Disordered" evidence="9">
    <location>
        <begin position="1"/>
        <end position="254"/>
    </location>
</feature>
<dbReference type="InterPro" id="IPR001631">
    <property type="entry name" value="TopoI"/>
</dbReference>
<keyword evidence="5 6" id="KW-0413">Isomerase</keyword>
<dbReference type="GeneID" id="63848656"/>
<evidence type="ECO:0000256" key="2">
    <source>
        <dbReference type="ARBA" id="ARBA00006645"/>
    </source>
</evidence>
<comment type="catalytic activity">
    <reaction evidence="1 6 7">
        <text>ATP-independent breakage of single-stranded DNA, followed by passage and rejoining.</text>
        <dbReference type="EC" id="5.6.2.1"/>
    </reaction>
</comment>
<comment type="function">
    <text evidence="7">Releases the supercoiling and torsional tension of DNA introduced during the DNA replication and transcription by transiently cleaving and rejoining one strand of the DNA duplex. Introduces a single-strand break via transesterification at the specific target site 5'-[CT]CCTTp site in duplex DNA. The scissile phosphodiester is attacked by the catalytic tyrosine of the enzyme, resulting in the formation of a DNA-(3'-phosphotyrosyl)-enzyme intermediate and the expulsion of a 5'-OH DNA strand. The free DNA strand then undergoes passage around the unbroken strand thus removing DNA supercoils. Finally, in the religation step, the DNA 5'-OH attacks the covalent intermediate to expel the active-site tyrosine and restore the DNA phosphodiester backbone.</text>
</comment>
<dbReference type="Gene3D" id="1.10.132.10">
    <property type="match status" value="1"/>
</dbReference>
<dbReference type="Proteomes" id="UP000800039">
    <property type="component" value="Unassembled WGS sequence"/>
</dbReference>
<dbReference type="GO" id="GO:0007059">
    <property type="term" value="P:chromosome segregation"/>
    <property type="evidence" value="ECO:0007669"/>
    <property type="project" value="TreeGrafter"/>
</dbReference>
<dbReference type="InterPro" id="IPR008336">
    <property type="entry name" value="TopoI_DNA-bd_euk"/>
</dbReference>
<dbReference type="OrthoDB" id="47179at2759"/>
<dbReference type="Gene3D" id="2.170.11.10">
    <property type="entry name" value="DNA Topoisomerase I, domain 2"/>
    <property type="match status" value="1"/>
</dbReference>
<dbReference type="InterPro" id="IPR013499">
    <property type="entry name" value="TopoI_euk"/>
</dbReference>
<dbReference type="CDD" id="cd00659">
    <property type="entry name" value="Topo_IB_C"/>
    <property type="match status" value="1"/>
</dbReference>
<dbReference type="GO" id="GO:0006260">
    <property type="term" value="P:DNA replication"/>
    <property type="evidence" value="ECO:0007669"/>
    <property type="project" value="TreeGrafter"/>
</dbReference>
<keyword evidence="3 6" id="KW-0799">Topoisomerase</keyword>
<dbReference type="GO" id="GO:0003917">
    <property type="term" value="F:DNA topoisomerase type I (single strand cut, ATP-independent) activity"/>
    <property type="evidence" value="ECO:0007669"/>
    <property type="project" value="UniProtKB-UniRule"/>
</dbReference>
<reference evidence="11" key="1">
    <citation type="submission" date="2020-01" db="EMBL/GenBank/DDBJ databases">
        <authorList>
            <consortium name="DOE Joint Genome Institute"/>
            <person name="Haridas S."/>
            <person name="Albert R."/>
            <person name="Binder M."/>
            <person name="Bloem J."/>
            <person name="Labutti K."/>
            <person name="Salamov A."/>
            <person name="Andreopoulos B."/>
            <person name="Baker S.E."/>
            <person name="Barry K."/>
            <person name="Bills G."/>
            <person name="Bluhm B.H."/>
            <person name="Cannon C."/>
            <person name="Castanera R."/>
            <person name="Culley D.E."/>
            <person name="Daum C."/>
            <person name="Ezra D."/>
            <person name="Gonzalez J.B."/>
            <person name="Henrissat B."/>
            <person name="Kuo A."/>
            <person name="Liang C."/>
            <person name="Lipzen A."/>
            <person name="Lutzoni F."/>
            <person name="Magnuson J."/>
            <person name="Mondo S."/>
            <person name="Nolan M."/>
            <person name="Ohm R."/>
            <person name="Pangilinan J."/>
            <person name="Park H.-J."/>
            <person name="Ramirez L."/>
            <person name="Alfaro M."/>
            <person name="Sun H."/>
            <person name="Tritt A."/>
            <person name="Yoshinaga Y."/>
            <person name="Zwiers L.-H."/>
            <person name="Turgeon B.G."/>
            <person name="Goodwin S.B."/>
            <person name="Spatafora J.W."/>
            <person name="Crous P.W."/>
            <person name="Grigoriev I.V."/>
        </authorList>
    </citation>
    <scope>NUCLEOTIDE SEQUENCE</scope>
    <source>
        <strain evidence="11">CBS 394.84</strain>
    </source>
</reference>
<dbReference type="GO" id="GO:0005730">
    <property type="term" value="C:nucleolus"/>
    <property type="evidence" value="ECO:0007669"/>
    <property type="project" value="TreeGrafter"/>
</dbReference>